<dbReference type="AlphaFoldDB" id="A0A238BKA9"/>
<dbReference type="InterPro" id="IPR010661">
    <property type="entry name" value="RVT_thumb"/>
</dbReference>
<evidence type="ECO:0000313" key="20">
    <source>
        <dbReference type="EMBL" id="OZC05841.1"/>
    </source>
</evidence>
<dbReference type="GO" id="GO:0006508">
    <property type="term" value="P:proteolysis"/>
    <property type="evidence" value="ECO:0007669"/>
    <property type="project" value="InterPro"/>
</dbReference>
<dbReference type="InterPro" id="IPR043502">
    <property type="entry name" value="DNA/RNA_pol_sf"/>
</dbReference>
<feature type="domain" description="Peptidase A2" evidence="15">
    <location>
        <begin position="90"/>
        <end position="166"/>
    </location>
</feature>
<evidence type="ECO:0000256" key="5">
    <source>
        <dbReference type="ARBA" id="ARBA00022723"/>
    </source>
</evidence>
<dbReference type="CDD" id="cd01645">
    <property type="entry name" value="RT_Rtv"/>
    <property type="match status" value="1"/>
</dbReference>
<evidence type="ECO:0000256" key="11">
    <source>
        <dbReference type="ARBA" id="ARBA00022918"/>
    </source>
</evidence>
<dbReference type="InterPro" id="IPR001584">
    <property type="entry name" value="Integrase_cat-core"/>
</dbReference>
<dbReference type="SUPFAM" id="SSF50122">
    <property type="entry name" value="DNA-binding domain of retroviral integrase"/>
    <property type="match status" value="1"/>
</dbReference>
<dbReference type="Pfam" id="PF00692">
    <property type="entry name" value="dUTPase"/>
    <property type="match status" value="1"/>
</dbReference>
<feature type="domain" description="Reverse transcriptase" evidence="17">
    <location>
        <begin position="237"/>
        <end position="425"/>
    </location>
</feature>
<dbReference type="Proteomes" id="UP000242913">
    <property type="component" value="Unassembled WGS sequence"/>
</dbReference>
<evidence type="ECO:0000259" key="15">
    <source>
        <dbReference type="PROSITE" id="PS50175"/>
    </source>
</evidence>
<dbReference type="Gene3D" id="2.40.70.10">
    <property type="entry name" value="Acid Proteases"/>
    <property type="match status" value="1"/>
</dbReference>
<dbReference type="EC" id="2.7.7.49" evidence="1"/>
<dbReference type="Pfam" id="PF00665">
    <property type="entry name" value="rve"/>
    <property type="match status" value="1"/>
</dbReference>
<dbReference type="Gene3D" id="3.10.10.10">
    <property type="entry name" value="HIV Type 1 Reverse Transcriptase, subunit A, domain 1"/>
    <property type="match status" value="1"/>
</dbReference>
<dbReference type="PANTHER" id="PTHR41694:SF3">
    <property type="entry name" value="RNA-DIRECTED DNA POLYMERASE-RELATED"/>
    <property type="match status" value="1"/>
</dbReference>
<feature type="DNA-binding region" description="Integrase-type" evidence="14">
    <location>
        <begin position="963"/>
        <end position="1012"/>
    </location>
</feature>
<dbReference type="InterPro" id="IPR001969">
    <property type="entry name" value="Aspartic_peptidase_AS"/>
</dbReference>
<dbReference type="Gene3D" id="2.30.30.10">
    <property type="entry name" value="Integrase, C-terminal domain superfamily, retroviral"/>
    <property type="match status" value="1"/>
</dbReference>
<dbReference type="InterPro" id="IPR029054">
    <property type="entry name" value="dUTPase-like"/>
</dbReference>
<evidence type="ECO:0000256" key="6">
    <source>
        <dbReference type="ARBA" id="ARBA00022759"/>
    </source>
</evidence>
<evidence type="ECO:0000256" key="7">
    <source>
        <dbReference type="ARBA" id="ARBA00022771"/>
    </source>
</evidence>
<keyword evidence="11" id="KW-0695">RNA-directed DNA polymerase</keyword>
<evidence type="ECO:0000256" key="8">
    <source>
        <dbReference type="ARBA" id="ARBA00022801"/>
    </source>
</evidence>
<dbReference type="GO" id="GO:0035613">
    <property type="term" value="F:RNA stem-loop binding"/>
    <property type="evidence" value="ECO:0007669"/>
    <property type="project" value="TreeGrafter"/>
</dbReference>
<dbReference type="GO" id="GO:0003677">
    <property type="term" value="F:DNA binding"/>
    <property type="evidence" value="ECO:0007669"/>
    <property type="project" value="UniProtKB-KW"/>
</dbReference>
<evidence type="ECO:0000256" key="10">
    <source>
        <dbReference type="ARBA" id="ARBA00022908"/>
    </source>
</evidence>
<dbReference type="Gene3D" id="2.70.40.10">
    <property type="match status" value="1"/>
</dbReference>
<protein>
    <recommendedName>
        <fullName evidence="1">RNA-directed DNA polymerase</fullName>
        <ecNumber evidence="1">2.7.7.49</ecNumber>
    </recommendedName>
</protein>
<keyword evidence="12" id="KW-0238">DNA-binding</keyword>
<dbReference type="Pfam" id="PF06817">
    <property type="entry name" value="RVT_thumb"/>
    <property type="match status" value="1"/>
</dbReference>
<dbReference type="InterPro" id="IPR003308">
    <property type="entry name" value="Integrase_Zn-bd_dom_N"/>
</dbReference>
<dbReference type="InterPro" id="IPR017856">
    <property type="entry name" value="Integrase-like_N"/>
</dbReference>
<evidence type="ECO:0000256" key="1">
    <source>
        <dbReference type="ARBA" id="ARBA00012493"/>
    </source>
</evidence>
<dbReference type="GO" id="GO:0015074">
    <property type="term" value="P:DNA integration"/>
    <property type="evidence" value="ECO:0007669"/>
    <property type="project" value="UniProtKB-KW"/>
</dbReference>
<accession>A0A238BKA9</accession>
<dbReference type="SUPFAM" id="SSF46919">
    <property type="entry name" value="N-terminal Zn binding domain of HIV integrase"/>
    <property type="match status" value="1"/>
</dbReference>
<organism evidence="20 21">
    <name type="scientific">Onchocerca flexuosa</name>
    <dbReference type="NCBI Taxonomy" id="387005"/>
    <lineage>
        <taxon>Eukaryota</taxon>
        <taxon>Metazoa</taxon>
        <taxon>Ecdysozoa</taxon>
        <taxon>Nematoda</taxon>
        <taxon>Chromadorea</taxon>
        <taxon>Rhabditida</taxon>
        <taxon>Spirurina</taxon>
        <taxon>Spiruromorpha</taxon>
        <taxon>Filarioidea</taxon>
        <taxon>Onchocercidae</taxon>
        <taxon>Onchocerca</taxon>
    </lineage>
</organism>
<feature type="domain" description="Integrase catalytic" evidence="18">
    <location>
        <begin position="799"/>
        <end position="957"/>
    </location>
</feature>
<feature type="non-terminal residue" evidence="20">
    <location>
        <position position="1017"/>
    </location>
</feature>
<dbReference type="InterPro" id="IPR036157">
    <property type="entry name" value="dUTPase-like_sf"/>
</dbReference>
<evidence type="ECO:0000256" key="14">
    <source>
        <dbReference type="PROSITE-ProRule" id="PRU00506"/>
    </source>
</evidence>
<dbReference type="Gene3D" id="3.30.70.270">
    <property type="match status" value="2"/>
</dbReference>
<proteinExistence type="predicted"/>
<dbReference type="PANTHER" id="PTHR41694">
    <property type="entry name" value="ENDOGENOUS RETROVIRUS GROUP K MEMBER POL PROTEIN"/>
    <property type="match status" value="1"/>
</dbReference>
<dbReference type="GO" id="GO:0004519">
    <property type="term" value="F:endonuclease activity"/>
    <property type="evidence" value="ECO:0007669"/>
    <property type="project" value="UniProtKB-KW"/>
</dbReference>
<dbReference type="Pfam" id="PF02022">
    <property type="entry name" value="Integrase_Zn"/>
    <property type="match status" value="1"/>
</dbReference>
<feature type="domain" description="Integrase-type" evidence="19">
    <location>
        <begin position="963"/>
        <end position="1012"/>
    </location>
</feature>
<dbReference type="InterPro" id="IPR043128">
    <property type="entry name" value="Rev_trsase/Diguanyl_cyclase"/>
</dbReference>
<dbReference type="SUPFAM" id="SSF50630">
    <property type="entry name" value="Acid proteases"/>
    <property type="match status" value="1"/>
</dbReference>
<dbReference type="SUPFAM" id="SSF56672">
    <property type="entry name" value="DNA/RNA polymerases"/>
    <property type="match status" value="1"/>
</dbReference>
<evidence type="ECO:0000256" key="3">
    <source>
        <dbReference type="ARBA" id="ARBA00022695"/>
    </source>
</evidence>
<dbReference type="PROSITE" id="PS00141">
    <property type="entry name" value="ASP_PROTEASE"/>
    <property type="match status" value="1"/>
</dbReference>
<dbReference type="InterPro" id="IPR001995">
    <property type="entry name" value="Peptidase_A2_cat"/>
</dbReference>
<keyword evidence="6" id="KW-0255">Endonuclease</keyword>
<keyword evidence="10" id="KW-0229">DNA integration</keyword>
<keyword evidence="7 13" id="KW-0863">Zinc-finger</keyword>
<gene>
    <name evidence="20" type="ORF">X798_07182</name>
</gene>
<dbReference type="GO" id="GO:0008270">
    <property type="term" value="F:zinc ion binding"/>
    <property type="evidence" value="ECO:0007669"/>
    <property type="project" value="UniProtKB-KW"/>
</dbReference>
<keyword evidence="3" id="KW-0548">Nucleotidyltransferase</keyword>
<keyword evidence="21" id="KW-1185">Reference proteome</keyword>
<dbReference type="PROSITE" id="PS50994">
    <property type="entry name" value="INTEGRASE"/>
    <property type="match status" value="1"/>
</dbReference>
<dbReference type="Pfam" id="PF00552">
    <property type="entry name" value="IN_DBD_C"/>
    <property type="match status" value="1"/>
</dbReference>
<evidence type="ECO:0000256" key="12">
    <source>
        <dbReference type="ARBA" id="ARBA00023125"/>
    </source>
</evidence>
<evidence type="ECO:0000259" key="18">
    <source>
        <dbReference type="PROSITE" id="PS50994"/>
    </source>
</evidence>
<dbReference type="InterPro" id="IPR021109">
    <property type="entry name" value="Peptidase_aspartic_dom_sf"/>
</dbReference>
<reference evidence="20 21" key="1">
    <citation type="submission" date="2015-12" db="EMBL/GenBank/DDBJ databases">
        <title>Draft genome of the nematode, Onchocerca flexuosa.</title>
        <authorList>
            <person name="Mitreva M."/>
        </authorList>
    </citation>
    <scope>NUCLEOTIDE SEQUENCE [LARGE SCALE GENOMIC DNA]</scope>
    <source>
        <strain evidence="20">Red Deer</strain>
    </source>
</reference>
<dbReference type="GO" id="GO:0003964">
    <property type="term" value="F:RNA-directed DNA polymerase activity"/>
    <property type="evidence" value="ECO:0007669"/>
    <property type="project" value="UniProtKB-KW"/>
</dbReference>
<dbReference type="InterPro" id="IPR036862">
    <property type="entry name" value="Integrase_C_dom_sf_retrovir"/>
</dbReference>
<evidence type="ECO:0000256" key="9">
    <source>
        <dbReference type="ARBA" id="ARBA00022833"/>
    </source>
</evidence>
<keyword evidence="4" id="KW-0540">Nuclease</keyword>
<evidence type="ECO:0000256" key="4">
    <source>
        <dbReference type="ARBA" id="ARBA00022722"/>
    </source>
</evidence>
<dbReference type="PROSITE" id="PS50175">
    <property type="entry name" value="ASP_PROT_RETROV"/>
    <property type="match status" value="1"/>
</dbReference>
<dbReference type="Gene3D" id="1.10.10.200">
    <property type="match status" value="1"/>
</dbReference>
<evidence type="ECO:0000256" key="2">
    <source>
        <dbReference type="ARBA" id="ARBA00022679"/>
    </source>
</evidence>
<evidence type="ECO:0000256" key="13">
    <source>
        <dbReference type="PROSITE-ProRule" id="PRU00450"/>
    </source>
</evidence>
<dbReference type="InterPro" id="IPR012337">
    <property type="entry name" value="RNaseH-like_sf"/>
</dbReference>
<dbReference type="GO" id="GO:0004190">
    <property type="term" value="F:aspartic-type endopeptidase activity"/>
    <property type="evidence" value="ECO:0007669"/>
    <property type="project" value="InterPro"/>
</dbReference>
<evidence type="ECO:0000259" key="16">
    <source>
        <dbReference type="PROSITE" id="PS50876"/>
    </source>
</evidence>
<dbReference type="InterPro" id="IPR001037">
    <property type="entry name" value="Integrase_C_retrovir"/>
</dbReference>
<dbReference type="SUPFAM" id="SSF53098">
    <property type="entry name" value="Ribonuclease H-like"/>
    <property type="match status" value="2"/>
</dbReference>
<dbReference type="Pfam" id="PF00078">
    <property type="entry name" value="RVT_1"/>
    <property type="match status" value="1"/>
</dbReference>
<dbReference type="EMBL" id="KZ270380">
    <property type="protein sequence ID" value="OZC05841.1"/>
    <property type="molecule type" value="Genomic_DNA"/>
</dbReference>
<dbReference type="GO" id="GO:0042575">
    <property type="term" value="C:DNA polymerase complex"/>
    <property type="evidence" value="ECO:0007669"/>
    <property type="project" value="UniProtKB-ARBA"/>
</dbReference>
<keyword evidence="9" id="KW-0862">Zinc</keyword>
<dbReference type="PROSITE" id="PS50878">
    <property type="entry name" value="RT_POL"/>
    <property type="match status" value="1"/>
</dbReference>
<dbReference type="InterPro" id="IPR000477">
    <property type="entry name" value="RT_dom"/>
</dbReference>
<sequence length="1017" mass="114924">MKGLSVSPGVIDADYTGELKIMAHAPSNIISIPTNQRIAQLVLLPLHLEGKTASKRERKTDGFGSSDVYWVQSISAERPKLDLFIENKKFTGILDTGADVSVIAEEHWPQHWPKQEAFSMLRGIGQSQNPQQSSSILHWRDSEGHEGDFQPFILPHLPVNLWGRDVMQQMGVYIFAPNQIISEMMMNQGLFLMGVTDSPVIHADPISWKSDEPVWVNQWPLTKEKISAAEQLIQEQLQLGHIEPSNSPWNSPIFVVKKKSGRWRLLQDLRKVNETMVVMGPLQPGLPSPAGIPRATYKIIIDLKDCFYTILLHPNDCHRFAFSIPSTNFKQPARRYHWKVLPQGMANSPTLCQKFVDQAIDPVRKTYPEVYLVHYMDDILLAHCIEGILLQAYDLLLLQLTKFGLQIASEKIQRSPPFSYLGFRLEGEAFRTQKLQIRKDNLKTLNDFQKLLGDINWIRPYLKLTTGELKPLFDILKGSTDPSSPRTLNDEGRAALALVEQALSQHSATYCDFSRSWGLYVFPSKHTPTAVLYQDAPLYWIHLPVSPSKVLTPFFDFISLLVAKGRRLSREMLGADPTYIYVPYTKEQQEWLFQFNDSWALAFDSFTGQIINHLPPDKVLHFASQHAFIIPKNVSNSPIQNALTVFTDGSSNGIAAFVVNNTSFSWQTGYTSAQEVELSAVHKKLFPSFPLLILIFSIYCAQFNLFFNSVPHLAFFGHLCAHTGLPGPLSMGNQIADSHTRALLSQVDAAQQSHALHHQNSNTLRLQFQIPRETARQIVKSCSVCPQFLPVPHLGVNPRGLLPNHLWQMDVTHVPSFGRLKYVHVSIDTFSGYIVASLQTGEAAKHSISHCLYAFSILGTPKIIKTDNGPGYISSAFKTFCSSFSITLKTGIPYNPQGQGIVERANQILKLQLQKIQKGELYPLLPRNYLNHALYILNFLILDKEGHSAAQRFWDPQISSKKPMVLWKDPLDNSWHGPDPVLIWGRGYVCVFPQDAETPRWLPERLVRQTEKITEPA</sequence>
<keyword evidence="8" id="KW-0378">Hydrolase</keyword>
<dbReference type="InterPro" id="IPR034170">
    <property type="entry name" value="Retropepsin-like_cat_dom"/>
</dbReference>
<feature type="domain" description="Integrase-type" evidence="16">
    <location>
        <begin position="745"/>
        <end position="786"/>
    </location>
</feature>
<dbReference type="CDD" id="cd05482">
    <property type="entry name" value="HIV_retropepsin_like"/>
    <property type="match status" value="1"/>
</dbReference>
<dbReference type="OrthoDB" id="9625909at2759"/>
<dbReference type="Pfam" id="PF00077">
    <property type="entry name" value="RVP"/>
    <property type="match status" value="1"/>
</dbReference>
<keyword evidence="2" id="KW-0808">Transferase</keyword>
<dbReference type="Gene3D" id="3.30.420.10">
    <property type="entry name" value="Ribonuclease H-like superfamily/Ribonuclease H"/>
    <property type="match status" value="1"/>
</dbReference>
<dbReference type="PROSITE" id="PS51027">
    <property type="entry name" value="INTEGRASE_DBD"/>
    <property type="match status" value="1"/>
</dbReference>
<dbReference type="SUPFAM" id="SSF51283">
    <property type="entry name" value="dUTPase-like"/>
    <property type="match status" value="1"/>
</dbReference>
<dbReference type="PROSITE" id="PS50876">
    <property type="entry name" value="ZF_INTEGRASE"/>
    <property type="match status" value="1"/>
</dbReference>
<name>A0A238BKA9_9BILA</name>
<evidence type="ECO:0000313" key="21">
    <source>
        <dbReference type="Proteomes" id="UP000242913"/>
    </source>
</evidence>
<evidence type="ECO:0000259" key="17">
    <source>
        <dbReference type="PROSITE" id="PS50878"/>
    </source>
</evidence>
<evidence type="ECO:0000259" key="19">
    <source>
        <dbReference type="PROSITE" id="PS51027"/>
    </source>
</evidence>
<keyword evidence="5" id="KW-0479">Metal-binding</keyword>
<dbReference type="InterPro" id="IPR036397">
    <property type="entry name" value="RNaseH_sf"/>
</dbReference>
<dbReference type="InterPro" id="IPR018061">
    <property type="entry name" value="Retropepsins"/>
</dbReference>